<keyword evidence="3" id="KW-1185">Reference proteome</keyword>
<feature type="chain" id="PRO_5020770338" description="Secreted protein" evidence="1">
    <location>
        <begin position="23"/>
        <end position="70"/>
    </location>
</feature>
<evidence type="ECO:0000256" key="1">
    <source>
        <dbReference type="SAM" id="SignalP"/>
    </source>
</evidence>
<feature type="signal peptide" evidence="1">
    <location>
        <begin position="1"/>
        <end position="22"/>
    </location>
</feature>
<dbReference type="RefSeq" id="WP_134718333.1">
    <property type="nucleotide sequence ID" value="NZ_SDKM01000019.1"/>
</dbReference>
<organism evidence="2 3">
    <name type="scientific">Nocardioides guangzhouensis</name>
    <dbReference type="NCBI Taxonomy" id="2497878"/>
    <lineage>
        <taxon>Bacteria</taxon>
        <taxon>Bacillati</taxon>
        <taxon>Actinomycetota</taxon>
        <taxon>Actinomycetes</taxon>
        <taxon>Propionibacteriales</taxon>
        <taxon>Nocardioidaceae</taxon>
        <taxon>Nocardioides</taxon>
    </lineage>
</organism>
<gene>
    <name evidence="2" type="ORF">EKO23_14045</name>
</gene>
<dbReference type="Proteomes" id="UP000295198">
    <property type="component" value="Unassembled WGS sequence"/>
</dbReference>
<dbReference type="EMBL" id="SDKM01000019">
    <property type="protein sequence ID" value="RYP85101.1"/>
    <property type="molecule type" value="Genomic_DNA"/>
</dbReference>
<comment type="caution">
    <text evidence="2">The sequence shown here is derived from an EMBL/GenBank/DDBJ whole genome shotgun (WGS) entry which is preliminary data.</text>
</comment>
<accession>A0A4Q4ZCR7</accession>
<name>A0A4Q4ZCR7_9ACTN</name>
<protein>
    <recommendedName>
        <fullName evidence="4">Secreted protein</fullName>
    </recommendedName>
</protein>
<evidence type="ECO:0000313" key="2">
    <source>
        <dbReference type="EMBL" id="RYP85101.1"/>
    </source>
</evidence>
<evidence type="ECO:0008006" key="4">
    <source>
        <dbReference type="Google" id="ProtNLM"/>
    </source>
</evidence>
<evidence type="ECO:0000313" key="3">
    <source>
        <dbReference type="Proteomes" id="UP000295198"/>
    </source>
</evidence>
<reference evidence="2 3" key="1">
    <citation type="submission" date="2019-01" db="EMBL/GenBank/DDBJ databases">
        <title>Nocardioides guangzhouensis sp. nov., an actinobacterium isolated from soil.</title>
        <authorList>
            <person name="Fu Y."/>
            <person name="Cai Y."/>
            <person name="Lin Z."/>
            <person name="Chen P."/>
        </authorList>
    </citation>
    <scope>NUCLEOTIDE SEQUENCE [LARGE SCALE GENOMIC DNA]</scope>
    <source>
        <strain evidence="2 3">130</strain>
    </source>
</reference>
<dbReference type="AlphaFoldDB" id="A0A4Q4ZCR7"/>
<sequence>MAVGSSAAVLTMLALPAGQSVAAPDEDVDVRTCLAPLGDAQRSPDVLQGWIDGCRREQAAQAWASLGNYL</sequence>
<keyword evidence="1" id="KW-0732">Signal</keyword>
<proteinExistence type="predicted"/>